<keyword evidence="1 5" id="KW-1003">Cell membrane</keyword>
<keyword evidence="4 5" id="KW-0131">Cell cycle</keyword>
<evidence type="ECO:0000313" key="8">
    <source>
        <dbReference type="EMBL" id="OGY64184.1"/>
    </source>
</evidence>
<proteinExistence type="inferred from homology"/>
<keyword evidence="3 5" id="KW-0472">Membrane</keyword>
<dbReference type="PANTHER" id="PTHR32432:SF4">
    <property type="entry name" value="CELL DIVISION PROTEIN FTSA"/>
    <property type="match status" value="1"/>
</dbReference>
<dbReference type="STRING" id="1798404.A3B92_00030"/>
<dbReference type="CDD" id="cd24048">
    <property type="entry name" value="ASKHA_NBD_FtsA"/>
    <property type="match status" value="1"/>
</dbReference>
<dbReference type="InterPro" id="IPR043129">
    <property type="entry name" value="ATPase_NBD"/>
</dbReference>
<evidence type="ECO:0000256" key="1">
    <source>
        <dbReference type="ARBA" id="ARBA00022475"/>
    </source>
</evidence>
<gene>
    <name evidence="5" type="primary">ftsA</name>
    <name evidence="8" type="ORF">A3B92_00030</name>
</gene>
<feature type="domain" description="SHS2" evidence="7">
    <location>
        <begin position="6"/>
        <end position="193"/>
    </location>
</feature>
<dbReference type="Pfam" id="PF02491">
    <property type="entry name" value="SHS2_FTSA"/>
    <property type="match status" value="1"/>
</dbReference>
<dbReference type="InterPro" id="IPR020823">
    <property type="entry name" value="Cell_div_FtsA"/>
</dbReference>
<comment type="subcellular location">
    <subcellularLocation>
        <location evidence="5">Cell membrane</location>
        <topology evidence="5">Peripheral membrane protein</topology>
        <orientation evidence="5">Cytoplasmic side</orientation>
    </subcellularLocation>
    <text evidence="5">Localizes to the Z ring in an FtsZ-dependent manner. Targeted to the membrane through a conserved C-terminal amphipathic helix.</text>
</comment>
<dbReference type="InterPro" id="IPR003494">
    <property type="entry name" value="SHS2_FtsA"/>
</dbReference>
<dbReference type="SUPFAM" id="SSF53067">
    <property type="entry name" value="Actin-like ATPase domain"/>
    <property type="match status" value="2"/>
</dbReference>
<evidence type="ECO:0000256" key="6">
    <source>
        <dbReference type="PIRNR" id="PIRNR003101"/>
    </source>
</evidence>
<evidence type="ECO:0000259" key="7">
    <source>
        <dbReference type="SMART" id="SM00842"/>
    </source>
</evidence>
<evidence type="ECO:0000256" key="4">
    <source>
        <dbReference type="ARBA" id="ARBA00023306"/>
    </source>
</evidence>
<comment type="function">
    <text evidence="5 6">Cell division protein that is involved in the assembly of the Z ring. May serve as a membrane anchor for the Z ring.</text>
</comment>
<evidence type="ECO:0000256" key="3">
    <source>
        <dbReference type="ARBA" id="ARBA00023136"/>
    </source>
</evidence>
<dbReference type="Pfam" id="PF14450">
    <property type="entry name" value="FtsA"/>
    <property type="match status" value="1"/>
</dbReference>
<dbReference type="PIRSF" id="PIRSF003101">
    <property type="entry name" value="FtsA"/>
    <property type="match status" value="1"/>
</dbReference>
<evidence type="ECO:0000256" key="2">
    <source>
        <dbReference type="ARBA" id="ARBA00022618"/>
    </source>
</evidence>
<comment type="similarity">
    <text evidence="5 6">Belongs to the FtsA/MreB family.</text>
</comment>
<organism evidence="8 9">
    <name type="scientific">Candidatus Harrisonbacteria bacterium RIFCSPHIGHO2_02_FULL_42_16</name>
    <dbReference type="NCBI Taxonomy" id="1798404"/>
    <lineage>
        <taxon>Bacteria</taxon>
        <taxon>Candidatus Harrisoniibacteriota</taxon>
    </lineage>
</organism>
<name>A0A1G1ZHZ4_9BACT</name>
<comment type="subunit">
    <text evidence="5">Self-interacts. Interacts with FtsZ.</text>
</comment>
<evidence type="ECO:0000313" key="9">
    <source>
        <dbReference type="Proteomes" id="UP000177960"/>
    </source>
</evidence>
<evidence type="ECO:0000256" key="5">
    <source>
        <dbReference type="HAMAP-Rule" id="MF_02033"/>
    </source>
</evidence>
<keyword evidence="2 5" id="KW-0132">Cell division</keyword>
<protein>
    <recommendedName>
        <fullName evidence="5 6">Cell division protein FtsA</fullName>
    </recommendedName>
</protein>
<dbReference type="GO" id="GO:0009898">
    <property type="term" value="C:cytoplasmic side of plasma membrane"/>
    <property type="evidence" value="ECO:0007669"/>
    <property type="project" value="UniProtKB-UniRule"/>
</dbReference>
<dbReference type="GO" id="GO:0043093">
    <property type="term" value="P:FtsZ-dependent cytokinesis"/>
    <property type="evidence" value="ECO:0007669"/>
    <property type="project" value="UniProtKB-UniRule"/>
</dbReference>
<reference evidence="8 9" key="1">
    <citation type="journal article" date="2016" name="Nat. Commun.">
        <title>Thousands of microbial genomes shed light on interconnected biogeochemical processes in an aquifer system.</title>
        <authorList>
            <person name="Anantharaman K."/>
            <person name="Brown C.T."/>
            <person name="Hug L.A."/>
            <person name="Sharon I."/>
            <person name="Castelle C.J."/>
            <person name="Probst A.J."/>
            <person name="Thomas B.C."/>
            <person name="Singh A."/>
            <person name="Wilkins M.J."/>
            <person name="Karaoz U."/>
            <person name="Brodie E.L."/>
            <person name="Williams K.H."/>
            <person name="Hubbard S.S."/>
            <person name="Banfield J.F."/>
        </authorList>
    </citation>
    <scope>NUCLEOTIDE SEQUENCE [LARGE SCALE GENOMIC DNA]</scope>
</reference>
<dbReference type="AlphaFoldDB" id="A0A1G1ZHZ4"/>
<dbReference type="SMART" id="SM00842">
    <property type="entry name" value="FtsA"/>
    <property type="match status" value="1"/>
</dbReference>
<dbReference type="EMBL" id="MHJG01000008">
    <property type="protein sequence ID" value="OGY64184.1"/>
    <property type="molecule type" value="Genomic_DNA"/>
</dbReference>
<dbReference type="PANTHER" id="PTHR32432">
    <property type="entry name" value="CELL DIVISION PROTEIN FTSA-RELATED"/>
    <property type="match status" value="1"/>
</dbReference>
<dbReference type="GO" id="GO:0032153">
    <property type="term" value="C:cell division site"/>
    <property type="evidence" value="ECO:0007669"/>
    <property type="project" value="UniProtKB-UniRule"/>
</dbReference>
<dbReference type="NCBIfam" id="TIGR01174">
    <property type="entry name" value="ftsA"/>
    <property type="match status" value="1"/>
</dbReference>
<dbReference type="Proteomes" id="UP000177960">
    <property type="component" value="Unassembled WGS sequence"/>
</dbReference>
<sequence>MANNFITGLDIGSQSLKAAVAEVKSDGRTVLVNLFKTPSGGMRKGSVDDLAEMTRSLNIMFGEIKKVSKNALKNLFINANGDVHVQSSRGIVAVSRADNEVYQDDIDRAIQASQAIKLPSNRMVLHAITKEFVVDGIGDIRDPLGMSGNRLEVNSLIIDAFGPSIKNLTKCVEMAGVSVGGLIFSPLADSMASLSKNQKDLGVALVDVGFGTTSLCVYEENKLIHCAVFPVGSGNITNDLAIGLKTSVEAAEAVKLTYGSANLKGASGREQVDLKKIDPDTRSNVSRRFIAEIIEVRLAEIFEFVNNELKIIGKASQLPVGVVLVGGGCKLSGIVDFVKEEMDLPAQIGIPDIASVESPNGEISLQAEDPQFVGALGLLMEGRNRMFGDSGGGGGLKNWLKNAINNLLP</sequence>
<dbReference type="InterPro" id="IPR050696">
    <property type="entry name" value="FtsA/MreB"/>
</dbReference>
<dbReference type="HAMAP" id="MF_02033">
    <property type="entry name" value="FtsA"/>
    <property type="match status" value="1"/>
</dbReference>
<comment type="caution">
    <text evidence="8">The sequence shown here is derived from an EMBL/GenBank/DDBJ whole genome shotgun (WGS) entry which is preliminary data.</text>
</comment>
<accession>A0A1G1ZHZ4</accession>
<dbReference type="Gene3D" id="3.30.420.40">
    <property type="match status" value="2"/>
</dbReference>